<comment type="caution">
    <text evidence="2">The sequence shown here is derived from an EMBL/GenBank/DDBJ whole genome shotgun (WGS) entry which is preliminary data.</text>
</comment>
<sequence>MRLYTKLIRFSSVCNIVFSITRSLIGQRPISTANYFFYFTVSPLFLHCSQTLQQILIYITYIVVFFHGGIPAVQFYYRYKTLKDVNVTKTQIEVAYFAMFAFWVVHSLTFYFLFEENPEIYIDDIFGGIKGCTQELPTFTVIYKDAIANQVHNILGHVGLSLISFIMIYYALKTWRVYNQHARQMTKKKLKMNRSVNLLFLLQKPNCLERRKKKPLDIPMDPRVFELFNCRRSPLQARFKASEFCNGVASCQSLVNSVFAFPGTAINRFRKLKFEKKPKKRKEMLMKRILLQASLGISPICILL</sequence>
<gene>
    <name evidence="2" type="ORF">BXYJ_LOCUS3704</name>
</gene>
<name>A0A7I8WPU3_BURXY</name>
<keyword evidence="1" id="KW-0812">Transmembrane</keyword>
<accession>A0A7I8WPU3</accession>
<feature type="transmembrane region" description="Helical" evidence="1">
    <location>
        <begin position="55"/>
        <end position="73"/>
    </location>
</feature>
<feature type="transmembrane region" description="Helical" evidence="1">
    <location>
        <begin position="94"/>
        <end position="114"/>
    </location>
</feature>
<evidence type="ECO:0000313" key="3">
    <source>
        <dbReference type="Proteomes" id="UP000659654"/>
    </source>
</evidence>
<evidence type="ECO:0000256" key="1">
    <source>
        <dbReference type="SAM" id="Phobius"/>
    </source>
</evidence>
<dbReference type="AlphaFoldDB" id="A0A7I8WPU3"/>
<dbReference type="InterPro" id="IPR019428">
    <property type="entry name" value="7TM_GPCR_serpentine_rcpt_Str"/>
</dbReference>
<keyword evidence="1" id="KW-0472">Membrane</keyword>
<proteinExistence type="predicted"/>
<protein>
    <submittedName>
        <fullName evidence="2">(pine wood nematode) hypothetical protein</fullName>
    </submittedName>
</protein>
<dbReference type="Proteomes" id="UP000582659">
    <property type="component" value="Unassembled WGS sequence"/>
</dbReference>
<dbReference type="EMBL" id="CAJFDI010000002">
    <property type="protein sequence ID" value="CAD5214787.1"/>
    <property type="molecule type" value="Genomic_DNA"/>
</dbReference>
<dbReference type="Proteomes" id="UP000659654">
    <property type="component" value="Unassembled WGS sequence"/>
</dbReference>
<keyword evidence="1" id="KW-1133">Transmembrane helix</keyword>
<keyword evidence="3" id="KW-1185">Reference proteome</keyword>
<dbReference type="Pfam" id="PF10326">
    <property type="entry name" value="7TM_GPCR_Str"/>
    <property type="match status" value="1"/>
</dbReference>
<evidence type="ECO:0000313" key="2">
    <source>
        <dbReference type="EMBL" id="CAD5214787.1"/>
    </source>
</evidence>
<reference evidence="2" key="1">
    <citation type="submission" date="2020-09" db="EMBL/GenBank/DDBJ databases">
        <authorList>
            <person name="Kikuchi T."/>
        </authorList>
    </citation>
    <scope>NUCLEOTIDE SEQUENCE</scope>
    <source>
        <strain evidence="2">Ka4C1</strain>
    </source>
</reference>
<feature type="transmembrane region" description="Helical" evidence="1">
    <location>
        <begin position="154"/>
        <end position="172"/>
    </location>
</feature>
<organism evidence="2 3">
    <name type="scientific">Bursaphelenchus xylophilus</name>
    <name type="common">Pinewood nematode worm</name>
    <name type="synonym">Aphelenchoides xylophilus</name>
    <dbReference type="NCBI Taxonomy" id="6326"/>
    <lineage>
        <taxon>Eukaryota</taxon>
        <taxon>Metazoa</taxon>
        <taxon>Ecdysozoa</taxon>
        <taxon>Nematoda</taxon>
        <taxon>Chromadorea</taxon>
        <taxon>Rhabditida</taxon>
        <taxon>Tylenchina</taxon>
        <taxon>Tylenchomorpha</taxon>
        <taxon>Aphelenchoidea</taxon>
        <taxon>Aphelenchoididae</taxon>
        <taxon>Bursaphelenchus</taxon>
    </lineage>
</organism>
<dbReference type="EMBL" id="CAJFCV020000002">
    <property type="protein sequence ID" value="CAG9095687.1"/>
    <property type="molecule type" value="Genomic_DNA"/>
</dbReference>